<accession>D2VUP6</accession>
<dbReference type="STRING" id="5762.D2VUP6"/>
<keyword evidence="4" id="KW-0808">Transferase</keyword>
<evidence type="ECO:0000256" key="2">
    <source>
        <dbReference type="ARBA" id="ARBA00022837"/>
    </source>
</evidence>
<dbReference type="GO" id="GO:0016301">
    <property type="term" value="F:kinase activity"/>
    <property type="evidence" value="ECO:0007669"/>
    <property type="project" value="UniProtKB-KW"/>
</dbReference>
<dbReference type="AlphaFoldDB" id="D2VUP6"/>
<dbReference type="SUPFAM" id="SSF49562">
    <property type="entry name" value="C2 domain (Calcium/lipid-binding domain, CaLB)"/>
    <property type="match status" value="1"/>
</dbReference>
<dbReference type="Proteomes" id="UP000006671">
    <property type="component" value="Unassembled WGS sequence"/>
</dbReference>
<evidence type="ECO:0000259" key="3">
    <source>
        <dbReference type="PROSITE" id="PS50004"/>
    </source>
</evidence>
<evidence type="ECO:0000313" key="4">
    <source>
        <dbReference type="EMBL" id="EFC39490.1"/>
    </source>
</evidence>
<dbReference type="OrthoDB" id="270970at2759"/>
<dbReference type="InterPro" id="IPR000008">
    <property type="entry name" value="C2_dom"/>
</dbReference>
<dbReference type="GeneID" id="8854140"/>
<keyword evidence="1" id="KW-0479">Metal-binding</keyword>
<dbReference type="CDD" id="cd00030">
    <property type="entry name" value="C2"/>
    <property type="match status" value="1"/>
</dbReference>
<dbReference type="SMART" id="SM00239">
    <property type="entry name" value="C2"/>
    <property type="match status" value="1"/>
</dbReference>
<sequence>MMNTTGPPSLNLTIHSGYSLPKADLLSSIDAYCVVYVPLLGGKLDIIKTKVIDDNANPTWNAALFRTDVDASRDMLIEVWDKDALKDEIVCRVNVPLPRLWNERYWNNQKFVLECLGKHKPYKGASECGLVISAFSQISFADLVQRVNAPNKFVDPVKKILVYPIIGVLEDKLYLKVSITKRFKVSILDTSLSRNLALFEIVGRDVGTKIITAKSPKTKFGITYRRKLKLKKCDPHALANLKLLVAGLTKVESKGVDVIVGEHGWAGSMSYDQAKKTLRNITVDEQKKRIFMNEANYAYMVDYDSSNFDQKIWLKEEASAKGYHAEFIYHKGKSCVVTSHQEPQLQQHTGALYRFSSQVKDSEYGTPFKEFSVDLYQRINPMQVMLSGTYLPLL</sequence>
<keyword evidence="4" id="KW-0418">Kinase</keyword>
<dbReference type="GO" id="GO:0005509">
    <property type="term" value="F:calcium ion binding"/>
    <property type="evidence" value="ECO:0007669"/>
    <property type="project" value="TreeGrafter"/>
</dbReference>
<feature type="domain" description="C2" evidence="3">
    <location>
        <begin position="1"/>
        <end position="111"/>
    </location>
</feature>
<dbReference type="Gene3D" id="2.60.40.150">
    <property type="entry name" value="C2 domain"/>
    <property type="match status" value="1"/>
</dbReference>
<dbReference type="VEuPathDB" id="AmoebaDB:NAEGRDRAFT_81287"/>
<proteinExistence type="predicted"/>
<evidence type="ECO:0000313" key="5">
    <source>
        <dbReference type="Proteomes" id="UP000006671"/>
    </source>
</evidence>
<evidence type="ECO:0000256" key="1">
    <source>
        <dbReference type="ARBA" id="ARBA00022723"/>
    </source>
</evidence>
<dbReference type="GO" id="GO:0016020">
    <property type="term" value="C:membrane"/>
    <property type="evidence" value="ECO:0007669"/>
    <property type="project" value="TreeGrafter"/>
</dbReference>
<dbReference type="KEGG" id="ngr:NAEGRDRAFT_81287"/>
<dbReference type="PROSITE" id="PS50004">
    <property type="entry name" value="C2"/>
    <property type="match status" value="1"/>
</dbReference>
<dbReference type="InterPro" id="IPR035892">
    <property type="entry name" value="C2_domain_sf"/>
</dbReference>
<keyword evidence="5" id="KW-1185">Reference proteome</keyword>
<dbReference type="RefSeq" id="XP_002672234.1">
    <property type="nucleotide sequence ID" value="XM_002672188.1"/>
</dbReference>
<dbReference type="PANTHER" id="PTHR45911">
    <property type="entry name" value="C2 DOMAIN-CONTAINING PROTEIN"/>
    <property type="match status" value="1"/>
</dbReference>
<keyword evidence="2" id="KW-0106">Calcium</keyword>
<dbReference type="EMBL" id="GG738899">
    <property type="protein sequence ID" value="EFC39490.1"/>
    <property type="molecule type" value="Genomic_DNA"/>
</dbReference>
<dbReference type="InParanoid" id="D2VUP6"/>
<dbReference type="eggNOG" id="ENOG502SGN7">
    <property type="taxonomic scope" value="Eukaryota"/>
</dbReference>
<organism evidence="5">
    <name type="scientific">Naegleria gruberi</name>
    <name type="common">Amoeba</name>
    <dbReference type="NCBI Taxonomy" id="5762"/>
    <lineage>
        <taxon>Eukaryota</taxon>
        <taxon>Discoba</taxon>
        <taxon>Heterolobosea</taxon>
        <taxon>Tetramitia</taxon>
        <taxon>Eutetramitia</taxon>
        <taxon>Vahlkampfiidae</taxon>
        <taxon>Naegleria</taxon>
    </lineage>
</organism>
<dbReference type="Pfam" id="PF00168">
    <property type="entry name" value="C2"/>
    <property type="match status" value="1"/>
</dbReference>
<dbReference type="PANTHER" id="PTHR45911:SF4">
    <property type="entry name" value="MULTIPLE C2 AND TRANSMEMBRANE DOMAIN-CONTAINING PROTEIN"/>
    <property type="match status" value="1"/>
</dbReference>
<name>D2VUP6_NAEGR</name>
<reference evidence="4 5" key="1">
    <citation type="journal article" date="2010" name="Cell">
        <title>The genome of Naegleria gruberi illuminates early eukaryotic versatility.</title>
        <authorList>
            <person name="Fritz-Laylin L.K."/>
            <person name="Prochnik S.E."/>
            <person name="Ginger M.L."/>
            <person name="Dacks J.B."/>
            <person name="Carpenter M.L."/>
            <person name="Field M.C."/>
            <person name="Kuo A."/>
            <person name="Paredez A."/>
            <person name="Chapman J."/>
            <person name="Pham J."/>
            <person name="Shu S."/>
            <person name="Neupane R."/>
            <person name="Cipriano M."/>
            <person name="Mancuso J."/>
            <person name="Tu H."/>
            <person name="Salamov A."/>
            <person name="Lindquist E."/>
            <person name="Shapiro H."/>
            <person name="Lucas S."/>
            <person name="Grigoriev I.V."/>
            <person name="Cande W.Z."/>
            <person name="Fulton C."/>
            <person name="Rokhsar D.S."/>
            <person name="Dawson S.C."/>
        </authorList>
    </citation>
    <scope>NUCLEOTIDE SEQUENCE [LARGE SCALE GENOMIC DNA]</scope>
    <source>
        <strain evidence="4 5">NEG-M</strain>
    </source>
</reference>
<protein>
    <submittedName>
        <fullName evidence="4">Kinase C2 domain-containing protein</fullName>
    </submittedName>
</protein>
<gene>
    <name evidence="4" type="ORF">NAEGRDRAFT_81287</name>
</gene>